<evidence type="ECO:0000313" key="3">
    <source>
        <dbReference type="Proteomes" id="UP000249782"/>
    </source>
</evidence>
<feature type="transmembrane region" description="Helical" evidence="1">
    <location>
        <begin position="35"/>
        <end position="55"/>
    </location>
</feature>
<feature type="transmembrane region" description="Helical" evidence="1">
    <location>
        <begin position="67"/>
        <end position="90"/>
    </location>
</feature>
<keyword evidence="1" id="KW-1133">Transmembrane helix</keyword>
<protein>
    <submittedName>
        <fullName evidence="2">Uncharacterized protein</fullName>
    </submittedName>
</protein>
<dbReference type="AlphaFoldDB" id="A0A328PJZ4"/>
<organism evidence="2 3">
    <name type="scientific">Methanothermobacter tenebrarum</name>
    <dbReference type="NCBI Taxonomy" id="680118"/>
    <lineage>
        <taxon>Archaea</taxon>
        <taxon>Methanobacteriati</taxon>
        <taxon>Methanobacteriota</taxon>
        <taxon>Methanomada group</taxon>
        <taxon>Methanobacteria</taxon>
        <taxon>Methanobacteriales</taxon>
        <taxon>Methanobacteriaceae</taxon>
        <taxon>Methanothermobacter</taxon>
    </lineage>
</organism>
<sequence>MKKNIPKIEFKKYNPQDIIGLKKTRKILEDKKDEIILYGGIFIGILFLISGILYLNSPVKKVADNVIFGEHAVMAIFLMIIGILVIVTALKEKIISKTPLADMYTEMKAIENEKDKKDKKNNIE</sequence>
<evidence type="ECO:0000256" key="1">
    <source>
        <dbReference type="SAM" id="Phobius"/>
    </source>
</evidence>
<dbReference type="Proteomes" id="UP000249782">
    <property type="component" value="Unassembled WGS sequence"/>
</dbReference>
<evidence type="ECO:0000313" key="2">
    <source>
        <dbReference type="EMBL" id="RAO79664.1"/>
    </source>
</evidence>
<name>A0A328PJZ4_9EURY</name>
<comment type="caution">
    <text evidence="2">The sequence shown here is derived from an EMBL/GenBank/DDBJ whole genome shotgun (WGS) entry which is preliminary data.</text>
</comment>
<gene>
    <name evidence="2" type="ORF">DPC56_02565</name>
</gene>
<dbReference type="EMBL" id="QLOE01000002">
    <property type="protein sequence ID" value="RAO79664.1"/>
    <property type="molecule type" value="Genomic_DNA"/>
</dbReference>
<keyword evidence="1" id="KW-0812">Transmembrane</keyword>
<proteinExistence type="predicted"/>
<accession>A0A328PJZ4</accession>
<dbReference type="RefSeq" id="WP_112093494.1">
    <property type="nucleotide sequence ID" value="NZ_QLOE01000002.1"/>
</dbReference>
<keyword evidence="1" id="KW-0472">Membrane</keyword>
<reference evidence="2 3" key="1">
    <citation type="submission" date="2018-06" db="EMBL/GenBank/DDBJ databases">
        <title>Draft genome sequence of hyperthermophilic methanogen Methanothermobacter tenebrarum sp. MCM-B 1447.</title>
        <authorList>
            <person name="Pore S.D."/>
            <person name="Dagar S."/>
            <person name="Dhakephalkar P.K."/>
        </authorList>
    </citation>
    <scope>NUCLEOTIDE SEQUENCE [LARGE SCALE GENOMIC DNA]</scope>
    <source>
        <strain evidence="2 3">MCM B 1447</strain>
    </source>
</reference>
<keyword evidence="3" id="KW-1185">Reference proteome</keyword>